<dbReference type="EMBL" id="AP023086">
    <property type="protein sequence ID" value="BCD98995.1"/>
    <property type="molecule type" value="Genomic_DNA"/>
</dbReference>
<feature type="domain" description="Thioredoxin" evidence="7">
    <location>
        <begin position="36"/>
        <end position="173"/>
    </location>
</feature>
<dbReference type="Gene3D" id="3.40.30.10">
    <property type="entry name" value="Glutaredoxin"/>
    <property type="match status" value="1"/>
</dbReference>
<feature type="transmembrane region" description="Helical" evidence="6">
    <location>
        <begin position="6"/>
        <end position="23"/>
    </location>
</feature>
<sequence>MNIDRLKLFIPFVVFAVLSVLLYQGLKKDPNDLPSALIGKPVPSFSLPSLGDPAKALTEKDFQGSPYLLNVWATWCPSCKVEHPYLLKLAEMGIPIVGLNYRDDSADAIALLKSLKDPYIANIADEEGRLGLDLGVYGAPETFVVDAQGIIQYRLAGVITEELWTSEIAPIFFGD</sequence>
<name>A0AAN1WJZ4_9GAMM</name>
<dbReference type="InterPro" id="IPR013740">
    <property type="entry name" value="Redoxin"/>
</dbReference>
<evidence type="ECO:0000256" key="2">
    <source>
        <dbReference type="ARBA" id="ARBA00007758"/>
    </source>
</evidence>
<proteinExistence type="inferred from homology"/>
<dbReference type="CDD" id="cd03010">
    <property type="entry name" value="TlpA_like_DsbE"/>
    <property type="match status" value="1"/>
</dbReference>
<evidence type="ECO:0000256" key="4">
    <source>
        <dbReference type="ARBA" id="ARBA00023157"/>
    </source>
</evidence>
<dbReference type="KEGG" id="marq:MARGE09_P3196"/>
<dbReference type="InterPro" id="IPR017937">
    <property type="entry name" value="Thioredoxin_CS"/>
</dbReference>
<keyword evidence="5" id="KW-0676">Redox-active center</keyword>
<dbReference type="SUPFAM" id="SSF52833">
    <property type="entry name" value="Thioredoxin-like"/>
    <property type="match status" value="1"/>
</dbReference>
<accession>A0AAN1WJZ4</accession>
<keyword evidence="9" id="KW-1185">Reference proteome</keyword>
<dbReference type="InterPro" id="IPR013766">
    <property type="entry name" value="Thioredoxin_domain"/>
</dbReference>
<reference evidence="8 9" key="1">
    <citation type="journal article" date="2022" name="IScience">
        <title>An ultrasensitive nanofiber-based assay for enzymatic hydrolysis and deep-sea microbial degradation of cellulose.</title>
        <authorList>
            <person name="Tsudome M."/>
            <person name="Tachioka M."/>
            <person name="Miyazaki M."/>
            <person name="Uchimura K."/>
            <person name="Tsuda M."/>
            <person name="Takaki Y."/>
            <person name="Deguchi S."/>
        </authorList>
    </citation>
    <scope>NUCLEOTIDE SEQUENCE [LARGE SCALE GENOMIC DNA]</scope>
    <source>
        <strain evidence="8 9">GE09</strain>
    </source>
</reference>
<dbReference type="GO" id="GO:0017004">
    <property type="term" value="P:cytochrome complex assembly"/>
    <property type="evidence" value="ECO:0007669"/>
    <property type="project" value="UniProtKB-KW"/>
</dbReference>
<evidence type="ECO:0000256" key="6">
    <source>
        <dbReference type="SAM" id="Phobius"/>
    </source>
</evidence>
<keyword evidence="6" id="KW-1133">Transmembrane helix</keyword>
<dbReference type="PROSITE" id="PS51352">
    <property type="entry name" value="THIOREDOXIN_2"/>
    <property type="match status" value="1"/>
</dbReference>
<dbReference type="Proteomes" id="UP001320119">
    <property type="component" value="Chromosome"/>
</dbReference>
<dbReference type="AlphaFoldDB" id="A0AAN1WJZ4"/>
<evidence type="ECO:0000256" key="5">
    <source>
        <dbReference type="ARBA" id="ARBA00023284"/>
    </source>
</evidence>
<dbReference type="InterPro" id="IPR050553">
    <property type="entry name" value="Thioredoxin_ResA/DsbE_sf"/>
</dbReference>
<dbReference type="NCBIfam" id="TIGR00385">
    <property type="entry name" value="dsbE"/>
    <property type="match status" value="1"/>
</dbReference>
<evidence type="ECO:0000259" key="7">
    <source>
        <dbReference type="PROSITE" id="PS51352"/>
    </source>
</evidence>
<dbReference type="GO" id="GO:0030288">
    <property type="term" value="C:outer membrane-bounded periplasmic space"/>
    <property type="evidence" value="ECO:0007669"/>
    <property type="project" value="InterPro"/>
</dbReference>
<dbReference type="Pfam" id="PF08534">
    <property type="entry name" value="Redoxin"/>
    <property type="match status" value="1"/>
</dbReference>
<dbReference type="GO" id="GO:0015036">
    <property type="term" value="F:disulfide oxidoreductase activity"/>
    <property type="evidence" value="ECO:0007669"/>
    <property type="project" value="InterPro"/>
</dbReference>
<keyword evidence="3" id="KW-0201">Cytochrome c-type biogenesis</keyword>
<keyword evidence="6" id="KW-0472">Membrane</keyword>
<organism evidence="8 9">
    <name type="scientific">Marinagarivorans cellulosilyticus</name>
    <dbReference type="NCBI Taxonomy" id="2721545"/>
    <lineage>
        <taxon>Bacteria</taxon>
        <taxon>Pseudomonadati</taxon>
        <taxon>Pseudomonadota</taxon>
        <taxon>Gammaproteobacteria</taxon>
        <taxon>Cellvibrionales</taxon>
        <taxon>Cellvibrionaceae</taxon>
        <taxon>Marinagarivorans</taxon>
    </lineage>
</organism>
<evidence type="ECO:0000256" key="1">
    <source>
        <dbReference type="ARBA" id="ARBA00004383"/>
    </source>
</evidence>
<evidence type="ECO:0000256" key="3">
    <source>
        <dbReference type="ARBA" id="ARBA00022748"/>
    </source>
</evidence>
<comment type="similarity">
    <text evidence="2">Belongs to the thioredoxin family. DsbE subfamily.</text>
</comment>
<dbReference type="InterPro" id="IPR036249">
    <property type="entry name" value="Thioredoxin-like_sf"/>
</dbReference>
<evidence type="ECO:0000313" key="9">
    <source>
        <dbReference type="Proteomes" id="UP001320119"/>
    </source>
</evidence>
<dbReference type="InterPro" id="IPR004799">
    <property type="entry name" value="Periplasmic_diS_OxRdtase_DsbE"/>
</dbReference>
<gene>
    <name evidence="8" type="ORF">MARGE09_P3196</name>
</gene>
<protein>
    <submittedName>
        <fullName evidence="8">Cytochrome c biogenesis protein CcmG, thiol:disulfide interchange protein DsbE</fullName>
    </submittedName>
</protein>
<dbReference type="PROSITE" id="PS00194">
    <property type="entry name" value="THIOREDOXIN_1"/>
    <property type="match status" value="1"/>
</dbReference>
<evidence type="ECO:0000313" key="8">
    <source>
        <dbReference type="EMBL" id="BCD98995.1"/>
    </source>
</evidence>
<keyword evidence="6" id="KW-0812">Transmembrane</keyword>
<comment type="subcellular location">
    <subcellularLocation>
        <location evidence="1">Cell inner membrane</location>
        <topology evidence="1">Single-pass membrane protein</topology>
        <orientation evidence="1">Periplasmic side</orientation>
    </subcellularLocation>
</comment>
<dbReference type="PANTHER" id="PTHR42852">
    <property type="entry name" value="THIOL:DISULFIDE INTERCHANGE PROTEIN DSBE"/>
    <property type="match status" value="1"/>
</dbReference>
<dbReference type="GO" id="GO:0005886">
    <property type="term" value="C:plasma membrane"/>
    <property type="evidence" value="ECO:0007669"/>
    <property type="project" value="UniProtKB-SubCell"/>
</dbReference>
<dbReference type="PANTHER" id="PTHR42852:SF6">
    <property type="entry name" value="THIOL:DISULFIDE INTERCHANGE PROTEIN DSBE"/>
    <property type="match status" value="1"/>
</dbReference>
<keyword evidence="4" id="KW-1015">Disulfide bond</keyword>